<reference evidence="4 5" key="2">
    <citation type="submission" date="2013-02" db="EMBL/GenBank/DDBJ databases">
        <title>The Genome Sequence of Plasmodium falciparum MaliPS096_E11.</title>
        <authorList>
            <consortium name="The Broad Institute Genome Sequencing Platform"/>
            <consortium name="The Broad Institute Genome Sequencing Center for Infectious Disease"/>
            <person name="Neafsey D."/>
            <person name="Cheeseman I."/>
            <person name="Volkman S."/>
            <person name="Adams J."/>
            <person name="Walker B."/>
            <person name="Young S.K."/>
            <person name="Zeng Q."/>
            <person name="Gargeya S."/>
            <person name="Fitzgerald M."/>
            <person name="Haas B."/>
            <person name="Abouelleil A."/>
            <person name="Alvarado L."/>
            <person name="Arachchi H.M."/>
            <person name="Berlin A.M."/>
            <person name="Chapman S.B."/>
            <person name="Dewar J."/>
            <person name="Goldberg J."/>
            <person name="Griggs A."/>
            <person name="Gujja S."/>
            <person name="Hansen M."/>
            <person name="Howarth C."/>
            <person name="Imamovic A."/>
            <person name="Larimer J."/>
            <person name="McCowan C."/>
            <person name="Murphy C."/>
            <person name="Neiman D."/>
            <person name="Pearson M."/>
            <person name="Priest M."/>
            <person name="Roberts A."/>
            <person name="Saif S."/>
            <person name="Shea T."/>
            <person name="Sisk P."/>
            <person name="Sykes S."/>
            <person name="Wortman J."/>
            <person name="Nusbaum C."/>
            <person name="Birren B."/>
        </authorList>
    </citation>
    <scope>NUCLEOTIDE SEQUENCE [LARGE SCALE GENOMIC DNA]</scope>
    <source>
        <strain evidence="4 5">MaliPS096_E11</strain>
    </source>
</reference>
<feature type="region of interest" description="Disordered" evidence="2">
    <location>
        <begin position="436"/>
        <end position="503"/>
    </location>
</feature>
<gene>
    <name evidence="4" type="ORF">PFMALIP_04523</name>
</gene>
<keyword evidence="1" id="KW-0175">Coiled coil</keyword>
<protein>
    <recommendedName>
        <fullName evidence="3">Lariat debranching enzyme C-terminal domain-containing protein</fullName>
    </recommendedName>
</protein>
<evidence type="ECO:0000313" key="4">
    <source>
        <dbReference type="EMBL" id="ETW47443.1"/>
    </source>
</evidence>
<accession>A0A024WKF4</accession>
<dbReference type="OrthoDB" id="407609at2759"/>
<reference evidence="4 5" key="1">
    <citation type="submission" date="2013-02" db="EMBL/GenBank/DDBJ databases">
        <title>The Genome Annotation of Plasmodium falciparum MaliPS096_E11.</title>
        <authorList>
            <consortium name="The Broad Institute Genome Sequencing Platform"/>
            <consortium name="The Broad Institute Genome Sequencing Center for Infectious Disease"/>
            <person name="Neafsey D."/>
            <person name="Hoffman S."/>
            <person name="Volkman S."/>
            <person name="Rosenthal P."/>
            <person name="Walker B."/>
            <person name="Young S.K."/>
            <person name="Zeng Q."/>
            <person name="Gargeya S."/>
            <person name="Fitzgerald M."/>
            <person name="Haas B."/>
            <person name="Abouelleil A."/>
            <person name="Allen A.W."/>
            <person name="Alvarado L."/>
            <person name="Arachchi H.M."/>
            <person name="Berlin A.M."/>
            <person name="Chapman S.B."/>
            <person name="Gainer-Dewar J."/>
            <person name="Goldberg J."/>
            <person name="Griggs A."/>
            <person name="Gujja S."/>
            <person name="Hansen M."/>
            <person name="Howarth C."/>
            <person name="Imamovic A."/>
            <person name="Ireland A."/>
            <person name="Larimer J."/>
            <person name="McCowan C."/>
            <person name="Murphy C."/>
            <person name="Pearson M."/>
            <person name="Poon T.W."/>
            <person name="Priest M."/>
            <person name="Roberts A."/>
            <person name="Saif S."/>
            <person name="Shea T."/>
            <person name="Sisk P."/>
            <person name="Sykes S."/>
            <person name="Wortman J."/>
            <person name="Nusbaum C."/>
            <person name="Birren B."/>
        </authorList>
    </citation>
    <scope>NUCLEOTIDE SEQUENCE [LARGE SCALE GENOMIC DNA]</scope>
    <source>
        <strain evidence="4 5">MaliPS096_E11</strain>
    </source>
</reference>
<proteinExistence type="predicted"/>
<dbReference type="InterPro" id="IPR007708">
    <property type="entry name" value="DBR1_C"/>
</dbReference>
<evidence type="ECO:0000313" key="5">
    <source>
        <dbReference type="Proteomes" id="UP000030699"/>
    </source>
</evidence>
<name>A0A024WKF4_PLAFA</name>
<sequence>MCEKSQKSQNSPEQNGDNVELFRKKNIEVTCITNNTTKKYIKKKTNKHLLYNNKEKHINNEESKILSLQKKQKKKKNKKNVYRFDYIKYYERVRKWKEKRYGHDYEKKKTITRKSADKNVCNKDKKEQNDFVDYFTGKKKAKILTIFVGGNHEAMNVLKQLYYGGWVAPNIYYLGYSNVHNINNFRICSLSGIYKKYSFFKKYYESYPYTDITKVSAYHIRKYEIEKLKLLKNNVDIVVTHDWPNNIEKHGDVHDLLRRKYHFQSDVYNNTLGNPHTEILLNKLKPYFWFASHLHVKYSALYIHNDQKQYTRFLSLDKAQEYKHFIQILNIVKKKDSSIHLNFDHVPKVLLPEPGSKMDIQNDAQPNHDLENCPNTKTNTCNNNDHHNDDSINLDYDHEKALYELDRNMQLDQEKNDEKNVDKSADKNVCNKDISLEDKNQHNNNNNNNDDDDDGVDIQADTSTNVADQNNNSVPTNLKENEEESLNDQNENKDEETSQDENITDEKKKKKFYLCYDIEWLAIVKANHHLISASCDKDYNLETLTYPTKEDFDFVENKLKELDNKITIKGKDYYCVNGYNTPNYKNLQDQRQLFLKRFELEELSIYTESELNFFAEEMKTLEKMNTDIHNEEDKNECTIEA</sequence>
<dbReference type="SUPFAM" id="SSF56300">
    <property type="entry name" value="Metallo-dependent phosphatases"/>
    <property type="match status" value="1"/>
</dbReference>
<feature type="region of interest" description="Disordered" evidence="2">
    <location>
        <begin position="356"/>
        <end position="388"/>
    </location>
</feature>
<evidence type="ECO:0000259" key="3">
    <source>
        <dbReference type="SMART" id="SM01124"/>
    </source>
</evidence>
<dbReference type="EMBL" id="KI925610">
    <property type="protein sequence ID" value="ETW47443.1"/>
    <property type="molecule type" value="Genomic_DNA"/>
</dbReference>
<dbReference type="AlphaFoldDB" id="A0A024WKF4"/>
<dbReference type="GO" id="GO:0005634">
    <property type="term" value="C:nucleus"/>
    <property type="evidence" value="ECO:0007669"/>
    <property type="project" value="TreeGrafter"/>
</dbReference>
<feature type="domain" description="Lariat debranching enzyme C-terminal" evidence="3">
    <location>
        <begin position="489"/>
        <end position="604"/>
    </location>
</feature>
<feature type="compositionally biased region" description="Polar residues" evidence="2">
    <location>
        <begin position="460"/>
        <end position="478"/>
    </location>
</feature>
<dbReference type="Pfam" id="PF05011">
    <property type="entry name" value="DBR1"/>
    <property type="match status" value="1"/>
</dbReference>
<dbReference type="InterPro" id="IPR029052">
    <property type="entry name" value="Metallo-depent_PP-like"/>
</dbReference>
<feature type="compositionally biased region" description="Low complexity" evidence="2">
    <location>
        <begin position="372"/>
        <end position="383"/>
    </location>
</feature>
<dbReference type="GO" id="GO:0008419">
    <property type="term" value="F:RNA lariat debranching enzyme activity"/>
    <property type="evidence" value="ECO:0007669"/>
    <property type="project" value="TreeGrafter"/>
</dbReference>
<dbReference type="PANTHER" id="PTHR12849">
    <property type="entry name" value="RNA LARIAT DEBRANCHING ENZYME"/>
    <property type="match status" value="1"/>
</dbReference>
<organism evidence="4 5">
    <name type="scientific">Plasmodium falciparum MaliPS096_E11</name>
    <dbReference type="NCBI Taxonomy" id="1036727"/>
    <lineage>
        <taxon>Eukaryota</taxon>
        <taxon>Sar</taxon>
        <taxon>Alveolata</taxon>
        <taxon>Apicomplexa</taxon>
        <taxon>Aconoidasida</taxon>
        <taxon>Haemosporida</taxon>
        <taxon>Plasmodiidae</taxon>
        <taxon>Plasmodium</taxon>
        <taxon>Plasmodium (Laverania)</taxon>
    </lineage>
</organism>
<dbReference type="SMART" id="SM01124">
    <property type="entry name" value="DBR1"/>
    <property type="match status" value="1"/>
</dbReference>
<feature type="coiled-coil region" evidence="1">
    <location>
        <begin position="51"/>
        <end position="78"/>
    </location>
</feature>
<dbReference type="Proteomes" id="UP000030699">
    <property type="component" value="Unassembled WGS sequence"/>
</dbReference>
<evidence type="ECO:0000256" key="2">
    <source>
        <dbReference type="SAM" id="MobiDB-lite"/>
    </source>
</evidence>
<evidence type="ECO:0000256" key="1">
    <source>
        <dbReference type="SAM" id="Coils"/>
    </source>
</evidence>
<dbReference type="PANTHER" id="PTHR12849:SF0">
    <property type="entry name" value="LARIAT DEBRANCHING ENZYME"/>
    <property type="match status" value="1"/>
</dbReference>
<dbReference type="GO" id="GO:0000398">
    <property type="term" value="P:mRNA splicing, via spliceosome"/>
    <property type="evidence" value="ECO:0007669"/>
    <property type="project" value="TreeGrafter"/>
</dbReference>